<accession>A0A512ASZ6</accession>
<name>A0A512ASZ6_9BACT</name>
<protein>
    <submittedName>
        <fullName evidence="1">Uncharacterized protein</fullName>
    </submittedName>
</protein>
<dbReference type="InterPro" id="IPR046509">
    <property type="entry name" value="DUF6687"/>
</dbReference>
<dbReference type="Pfam" id="PF20392">
    <property type="entry name" value="DUF6687"/>
    <property type="match status" value="1"/>
</dbReference>
<comment type="caution">
    <text evidence="1">The sequence shown here is derived from an EMBL/GenBank/DDBJ whole genome shotgun (WGS) entry which is preliminary data.</text>
</comment>
<reference evidence="1 2" key="1">
    <citation type="submission" date="2019-07" db="EMBL/GenBank/DDBJ databases">
        <title>Whole genome shotgun sequence of Adhaeribacter aerolatus NBRC 106133.</title>
        <authorList>
            <person name="Hosoyama A."/>
            <person name="Uohara A."/>
            <person name="Ohji S."/>
            <person name="Ichikawa N."/>
        </authorList>
    </citation>
    <scope>NUCLEOTIDE SEQUENCE [LARGE SCALE GENOMIC DNA]</scope>
    <source>
        <strain evidence="1 2">NBRC 106133</strain>
    </source>
</reference>
<dbReference type="RefSeq" id="WP_146894729.1">
    <property type="nucleotide sequence ID" value="NZ_BJYS01000001.1"/>
</dbReference>
<proteinExistence type="predicted"/>
<evidence type="ECO:0000313" key="2">
    <source>
        <dbReference type="Proteomes" id="UP000321532"/>
    </source>
</evidence>
<dbReference type="Proteomes" id="UP000321532">
    <property type="component" value="Unassembled WGS sequence"/>
</dbReference>
<dbReference type="OrthoDB" id="2379877at2"/>
<sequence>MHRTFLPFTQVKHHKAIVVDSLHPNGLVLSHWRGAPVPDGLAGDTSADIVFNALHAPKLNLDYEFVTANHFDIDGFVGVWALLNPELALAYEAILRQAALIGDFRELNLANTGAGHALQLVCWINAKEKELFYRPFGADETAENEVIASVPKFDFFLREFEKILLQPETEQAVWDPEYNQVMRDYARIHSSATTVEKYPEIGLVCVQTPEPVHYYALFSVTSGYDIVLAQYQNNRYELEYKYTTWVDIHSRPTLPRLSLAPLVIELNNAETTGLTWTTENITDTGPILRLAGTTLNKAERYANPTERPIYASSLSAPVFKNKILAYFRTAYKNIQPEKNWSWEKVKMLNQQMFRPR</sequence>
<dbReference type="EMBL" id="BJYS01000001">
    <property type="protein sequence ID" value="GEO02707.1"/>
    <property type="molecule type" value="Genomic_DNA"/>
</dbReference>
<organism evidence="1 2">
    <name type="scientific">Adhaeribacter aerolatus</name>
    <dbReference type="NCBI Taxonomy" id="670289"/>
    <lineage>
        <taxon>Bacteria</taxon>
        <taxon>Pseudomonadati</taxon>
        <taxon>Bacteroidota</taxon>
        <taxon>Cytophagia</taxon>
        <taxon>Cytophagales</taxon>
        <taxon>Hymenobacteraceae</taxon>
        <taxon>Adhaeribacter</taxon>
    </lineage>
</organism>
<keyword evidence="2" id="KW-1185">Reference proteome</keyword>
<gene>
    <name evidence="1" type="ORF">AAE02nite_03710</name>
</gene>
<dbReference type="AlphaFoldDB" id="A0A512ASZ6"/>
<evidence type="ECO:0000313" key="1">
    <source>
        <dbReference type="EMBL" id="GEO02707.1"/>
    </source>
</evidence>